<dbReference type="EMBL" id="CP001997">
    <property type="protein sequence ID" value="ADE56174.1"/>
    <property type="molecule type" value="Genomic_DNA"/>
</dbReference>
<keyword evidence="2" id="KW-0548">Nucleotidyltransferase</keyword>
<organism evidence="2 3">
    <name type="scientific">Aminobacterium colombiense (strain DSM 12261 / ALA-1)</name>
    <dbReference type="NCBI Taxonomy" id="572547"/>
    <lineage>
        <taxon>Bacteria</taxon>
        <taxon>Thermotogati</taxon>
        <taxon>Synergistota</taxon>
        <taxon>Synergistia</taxon>
        <taxon>Synergistales</taxon>
        <taxon>Aminobacteriaceae</taxon>
        <taxon>Aminobacterium</taxon>
    </lineage>
</organism>
<protein>
    <submittedName>
        <fullName evidence="2">Phosphatidate cytidylyltransferase</fullName>
    </submittedName>
</protein>
<feature type="transmembrane region" description="Helical" evidence="1">
    <location>
        <begin position="6"/>
        <end position="27"/>
    </location>
</feature>
<sequence length="291" mass="32074">MIGSAILLGGVSFVLLPLEMAAGLFAAITLWLTLYSAPFLCAYIGWLFGMFLGFVHAETHLWGVLSLIPVGIWFVINWRFTLAKEIPSFIKAFRNPLARRKMFRYCGLIFPCIIYPLWGPGALNKSLMVATAIAFISEKTVSYVPILGRLFKTIAPASYERRKKSISGTTCYLLGAFVASLFPDPASVQAIVMATIGDAWAVLVGKRWGKLKWFEGKTLEGSLACLAGALLGSFIYGLMVPEAQIPWLILLWGGLATLFTEGIFRFELDNLFVAPVSAAIMTAVIWIAYFF</sequence>
<feature type="transmembrane region" description="Helical" evidence="1">
    <location>
        <begin position="166"/>
        <end position="182"/>
    </location>
</feature>
<keyword evidence="2" id="KW-0808">Transferase</keyword>
<feature type="transmembrane region" description="Helical" evidence="1">
    <location>
        <begin position="188"/>
        <end position="209"/>
    </location>
</feature>
<reference evidence="2 3" key="1">
    <citation type="journal article" date="2010" name="Stand. Genomic Sci.">
        <title>Complete genome sequence of Aminobacterium colombiense type strain (ALA-1).</title>
        <authorList>
            <person name="Chertkov O."/>
            <person name="Sikorski J."/>
            <person name="Brambilla E."/>
            <person name="Lapidus A."/>
            <person name="Copeland A."/>
            <person name="Glavina Del Rio T."/>
            <person name="Nolan M."/>
            <person name="Lucas S."/>
            <person name="Tice H."/>
            <person name="Cheng J.F."/>
            <person name="Han C."/>
            <person name="Detter J.C."/>
            <person name="Bruce D."/>
            <person name="Tapia R."/>
            <person name="Goodwin L."/>
            <person name="Pitluck S."/>
            <person name="Liolios K."/>
            <person name="Ivanova N."/>
            <person name="Mavromatis K."/>
            <person name="Ovchinnikova G."/>
            <person name="Pati A."/>
            <person name="Chen A."/>
            <person name="Palaniappan K."/>
            <person name="Land M."/>
            <person name="Hauser L."/>
            <person name="Chang Y.J."/>
            <person name="Jeffries C.D."/>
            <person name="Spring S."/>
            <person name="Rohde M."/>
            <person name="Goker M."/>
            <person name="Bristow J."/>
            <person name="Eisen J.A."/>
            <person name="Markowitz V."/>
            <person name="Hugenholtz P."/>
            <person name="Kyrpides N.C."/>
            <person name="Klenk H.P."/>
        </authorList>
    </citation>
    <scope>NUCLEOTIDE SEQUENCE [LARGE SCALE GENOMIC DNA]</scope>
    <source>
        <strain evidence="3">DSM 12261 / ALA-1</strain>
    </source>
</reference>
<feature type="transmembrane region" description="Helical" evidence="1">
    <location>
        <begin position="34"/>
        <end position="55"/>
    </location>
</feature>
<dbReference type="GO" id="GO:0016779">
    <property type="term" value="F:nucleotidyltransferase activity"/>
    <property type="evidence" value="ECO:0007669"/>
    <property type="project" value="UniProtKB-KW"/>
</dbReference>
<dbReference type="OrthoDB" id="9797836at2"/>
<dbReference type="PANTHER" id="PTHR31303:SF1">
    <property type="entry name" value="CTP-DEPENDENT DIACYLGLYCEROL KINASE 1"/>
    <property type="match status" value="1"/>
</dbReference>
<dbReference type="GO" id="GO:0004143">
    <property type="term" value="F:ATP-dependent diacylglycerol kinase activity"/>
    <property type="evidence" value="ECO:0007669"/>
    <property type="project" value="InterPro"/>
</dbReference>
<feature type="transmembrane region" description="Helical" evidence="1">
    <location>
        <begin position="61"/>
        <end position="81"/>
    </location>
</feature>
<dbReference type="STRING" id="572547.Amico_0025"/>
<dbReference type="HOGENOM" id="CLU_955260_0_0_0"/>
<keyword evidence="1" id="KW-1133">Transmembrane helix</keyword>
<dbReference type="PANTHER" id="PTHR31303">
    <property type="entry name" value="CTP-DEPENDENT DIACYLGLYCEROL KINASE 1"/>
    <property type="match status" value="1"/>
</dbReference>
<proteinExistence type="predicted"/>
<feature type="transmembrane region" description="Helical" evidence="1">
    <location>
        <begin position="245"/>
        <end position="264"/>
    </location>
</feature>
<gene>
    <name evidence="2" type="ordered locus">Amico_0025</name>
</gene>
<evidence type="ECO:0000313" key="2">
    <source>
        <dbReference type="EMBL" id="ADE56174.1"/>
    </source>
</evidence>
<evidence type="ECO:0000313" key="3">
    <source>
        <dbReference type="Proteomes" id="UP000002366"/>
    </source>
</evidence>
<dbReference type="KEGG" id="aco:Amico_0025"/>
<feature type="transmembrane region" description="Helical" evidence="1">
    <location>
        <begin position="127"/>
        <end position="146"/>
    </location>
</feature>
<dbReference type="AlphaFoldDB" id="D5EC92"/>
<dbReference type="eggNOG" id="COG0170">
    <property type="taxonomic scope" value="Bacteria"/>
</dbReference>
<feature type="transmembrane region" description="Helical" evidence="1">
    <location>
        <begin position="102"/>
        <end position="121"/>
    </location>
</feature>
<dbReference type="InterPro" id="IPR037997">
    <property type="entry name" value="Dgk1-like"/>
</dbReference>
<evidence type="ECO:0000256" key="1">
    <source>
        <dbReference type="SAM" id="Phobius"/>
    </source>
</evidence>
<keyword evidence="1" id="KW-0812">Transmembrane</keyword>
<feature type="transmembrane region" description="Helical" evidence="1">
    <location>
        <begin position="221"/>
        <end position="239"/>
    </location>
</feature>
<dbReference type="RefSeq" id="WP_013047440.1">
    <property type="nucleotide sequence ID" value="NC_014011.1"/>
</dbReference>
<name>D5EC92_AMICL</name>
<dbReference type="Proteomes" id="UP000002366">
    <property type="component" value="Chromosome"/>
</dbReference>
<keyword evidence="3" id="KW-1185">Reference proteome</keyword>
<accession>D5EC92</accession>
<keyword evidence="1" id="KW-0472">Membrane</keyword>
<feature type="transmembrane region" description="Helical" evidence="1">
    <location>
        <begin position="271"/>
        <end position="289"/>
    </location>
</feature>